<evidence type="ECO:0000313" key="12">
    <source>
        <dbReference type="Proteomes" id="UP000271337"/>
    </source>
</evidence>
<evidence type="ECO:0000313" key="9">
    <source>
        <dbReference type="EMBL" id="RMY08356.1"/>
    </source>
</evidence>
<comment type="caution">
    <text evidence="8">The sequence shown here is derived from an EMBL/GenBank/DDBJ whole genome shotgun (WGS) entry which is preliminary data.</text>
</comment>
<dbReference type="PANTHER" id="PTHR11266:SF80">
    <property type="entry name" value="PEROXISOMAL MEMBRANE PROTEIN 2"/>
    <property type="match status" value="1"/>
</dbReference>
<dbReference type="EMBL" id="QWIM01000664">
    <property type="protein sequence ID" value="RMY32131.1"/>
    <property type="molecule type" value="Genomic_DNA"/>
</dbReference>
<reference evidence="12 13" key="1">
    <citation type="journal article" date="2018" name="BMC Genomics">
        <title>Genomic evidence for intraspecific hybridization in a clonal and extremely halotolerant yeast.</title>
        <authorList>
            <person name="Gostincar C."/>
            <person name="Stajich J.E."/>
            <person name="Zupancic J."/>
            <person name="Zalar P."/>
            <person name="Gunde-Cimerman N."/>
        </authorList>
    </citation>
    <scope>NUCLEOTIDE SEQUENCE [LARGE SCALE GENOMIC DNA]</scope>
    <source>
        <strain evidence="11 13">EXF-6651</strain>
        <strain evidence="9 15">EXF-6654</strain>
        <strain evidence="8 14">EXF-6656</strain>
        <strain evidence="10 12">EXF-6669</strain>
    </source>
</reference>
<keyword evidence="5" id="KW-0472">Membrane</keyword>
<evidence type="ECO:0000256" key="6">
    <source>
        <dbReference type="RuleBase" id="RU363053"/>
    </source>
</evidence>
<keyword evidence="4" id="KW-1133">Transmembrane helix</keyword>
<dbReference type="Proteomes" id="UP000281245">
    <property type="component" value="Unassembled WGS sequence"/>
</dbReference>
<evidence type="ECO:0000256" key="4">
    <source>
        <dbReference type="ARBA" id="ARBA00022989"/>
    </source>
</evidence>
<feature type="compositionally biased region" description="Basic and acidic residues" evidence="7">
    <location>
        <begin position="116"/>
        <end position="125"/>
    </location>
</feature>
<organism evidence="8 14">
    <name type="scientific">Hortaea werneckii</name>
    <name type="common">Black yeast</name>
    <name type="synonym">Cladosporium werneckii</name>
    <dbReference type="NCBI Taxonomy" id="91943"/>
    <lineage>
        <taxon>Eukaryota</taxon>
        <taxon>Fungi</taxon>
        <taxon>Dikarya</taxon>
        <taxon>Ascomycota</taxon>
        <taxon>Pezizomycotina</taxon>
        <taxon>Dothideomycetes</taxon>
        <taxon>Dothideomycetidae</taxon>
        <taxon>Mycosphaerellales</taxon>
        <taxon>Teratosphaeriaceae</taxon>
        <taxon>Hortaea</taxon>
    </lineage>
</organism>
<evidence type="ECO:0000313" key="8">
    <source>
        <dbReference type="EMBL" id="RMX86273.1"/>
    </source>
</evidence>
<evidence type="ECO:0000313" key="15">
    <source>
        <dbReference type="Proteomes" id="UP000282582"/>
    </source>
</evidence>
<keyword evidence="3" id="KW-0812">Transmembrane</keyword>
<dbReference type="Pfam" id="PF04117">
    <property type="entry name" value="Mpv17_PMP22"/>
    <property type="match status" value="1"/>
</dbReference>
<comment type="similarity">
    <text evidence="2 6">Belongs to the peroxisomal membrane protein PXMP2/4 family.</text>
</comment>
<evidence type="ECO:0000256" key="7">
    <source>
        <dbReference type="SAM" id="MobiDB-lite"/>
    </source>
</evidence>
<dbReference type="GO" id="GO:0005778">
    <property type="term" value="C:peroxisomal membrane"/>
    <property type="evidence" value="ECO:0007669"/>
    <property type="project" value="TreeGrafter"/>
</dbReference>
<feature type="region of interest" description="Disordered" evidence="7">
    <location>
        <begin position="108"/>
        <end position="142"/>
    </location>
</feature>
<evidence type="ECO:0000313" key="14">
    <source>
        <dbReference type="Proteomes" id="UP000281245"/>
    </source>
</evidence>
<sequence length="249" mass="27260">MALSPVLRATVQAGILSALSNIIGQLITCYKSHVSLPRLLPAPWALRHANLDQVPYTISPTELFQFTLFSVLACPPNFLWQSWLEGQFPGYTDALAPTEKERLVDDAVSGKASGARSERDLDQVAKRTANKDSGAMTGKSVTVDPKKASKRLNKKNTLIKFTLDQTIGAGVNTVLFLIGLPLLRGQTDMEVLKGRVAEEFWPMIYAGQRLWPAVSVLQFTVVPFEYRQLVGSTVGLVWGVYLSLIAGAN</sequence>
<dbReference type="EMBL" id="QWIK01000318">
    <property type="protein sequence ID" value="RMY08356.1"/>
    <property type="molecule type" value="Genomic_DNA"/>
</dbReference>
<dbReference type="VEuPathDB" id="FungiDB:BTJ68_10895"/>
<proteinExistence type="inferred from homology"/>
<dbReference type="EMBL" id="QWIL01000251">
    <property type="protein sequence ID" value="RMY21419.1"/>
    <property type="molecule type" value="Genomic_DNA"/>
</dbReference>
<evidence type="ECO:0000313" key="13">
    <source>
        <dbReference type="Proteomes" id="UP000276864"/>
    </source>
</evidence>
<evidence type="ECO:0000313" key="10">
    <source>
        <dbReference type="EMBL" id="RMY21419.1"/>
    </source>
</evidence>
<accession>A0A3M6X5X5</accession>
<dbReference type="OrthoDB" id="10267969at2759"/>
<dbReference type="Proteomes" id="UP000282582">
    <property type="component" value="Unassembled WGS sequence"/>
</dbReference>
<dbReference type="PANTHER" id="PTHR11266">
    <property type="entry name" value="PEROXISOMAL MEMBRANE PROTEIN 2, PXMP2 MPV17"/>
    <property type="match status" value="1"/>
</dbReference>
<name>A0A3M6X5X5_HORWE</name>
<evidence type="ECO:0000256" key="2">
    <source>
        <dbReference type="ARBA" id="ARBA00006824"/>
    </source>
</evidence>
<evidence type="ECO:0000313" key="11">
    <source>
        <dbReference type="EMBL" id="RMY32131.1"/>
    </source>
</evidence>
<evidence type="ECO:0000256" key="1">
    <source>
        <dbReference type="ARBA" id="ARBA00004141"/>
    </source>
</evidence>
<evidence type="ECO:0000256" key="3">
    <source>
        <dbReference type="ARBA" id="ARBA00022692"/>
    </source>
</evidence>
<protein>
    <recommendedName>
        <fullName evidence="16">Mpv17/PMP22 family protein</fullName>
    </recommendedName>
</protein>
<evidence type="ECO:0008006" key="16">
    <source>
        <dbReference type="Google" id="ProtNLM"/>
    </source>
</evidence>
<dbReference type="EMBL" id="QWIJ01000175">
    <property type="protein sequence ID" value="RMX86273.1"/>
    <property type="molecule type" value="Genomic_DNA"/>
</dbReference>
<dbReference type="InterPro" id="IPR007248">
    <property type="entry name" value="Mpv17_PMP22"/>
</dbReference>
<comment type="subcellular location">
    <subcellularLocation>
        <location evidence="1">Membrane</location>
        <topology evidence="1">Multi-pass membrane protein</topology>
    </subcellularLocation>
</comment>
<dbReference type="Proteomes" id="UP000271337">
    <property type="component" value="Unassembled WGS sequence"/>
</dbReference>
<gene>
    <name evidence="11" type="ORF">D0866_06820</name>
    <name evidence="10" type="ORF">D0867_03362</name>
    <name evidence="9" type="ORF">D0868_04854</name>
    <name evidence="8" type="ORF">D0869_03211</name>
</gene>
<dbReference type="Proteomes" id="UP000276864">
    <property type="component" value="Unassembled WGS sequence"/>
</dbReference>
<evidence type="ECO:0000256" key="5">
    <source>
        <dbReference type="ARBA" id="ARBA00023136"/>
    </source>
</evidence>
<dbReference type="AlphaFoldDB" id="A0A3M6X5X5"/>